<proteinExistence type="predicted"/>
<dbReference type="OrthoDB" id="582667at2"/>
<dbReference type="Pfam" id="PF26125">
    <property type="entry name" value="AcrVA2-like"/>
    <property type="match status" value="1"/>
</dbReference>
<dbReference type="Proteomes" id="UP000317648">
    <property type="component" value="Chromosome"/>
</dbReference>
<sequence>MTTPTMTYFLPNEWIPPLKVLGRTPWLRILPATRAGGGHQMRFSDDLGEILSEHPWFHQVILSMSSAHGMLLQVLAYSKLLANGPKVVRPTSEQCEALSHVDLNLKFREYEQPFPVFIVEIPAAYRVKLTDEYHFPCPRFVIPYYDRELPFLAVLADGGKTNECVFTVFSPSLTETEMEVGLASRNGQDGNDYSQAIVLERIAINLSLLLTRYGFQNDGPLDSKAVAKQKKLLGGKSVRKAKRARRLLDASMTCISLSQDVQFVGKAGVSDGSTGTGSKKTPHWRRGHFRHQRVGPGRCESRLTFIPPILINSESFVGELADTEYCIRTGGAELPDQLGERHLQSQADSIGTAQ</sequence>
<evidence type="ECO:0000313" key="1">
    <source>
        <dbReference type="EMBL" id="QDU94127.1"/>
    </source>
</evidence>
<dbReference type="EMBL" id="CP036433">
    <property type="protein sequence ID" value="QDU94127.1"/>
    <property type="molecule type" value="Genomic_DNA"/>
</dbReference>
<name>A0A518DQK9_9BACT</name>
<keyword evidence="2" id="KW-1185">Reference proteome</keyword>
<evidence type="ECO:0000313" key="2">
    <source>
        <dbReference type="Proteomes" id="UP000317648"/>
    </source>
</evidence>
<gene>
    <name evidence="1" type="ORF">Pla8534_19130</name>
</gene>
<accession>A0A518DQK9</accession>
<dbReference type="RefSeq" id="WP_145051988.1">
    <property type="nucleotide sequence ID" value="NZ_CP036433.1"/>
</dbReference>
<organism evidence="1 2">
    <name type="scientific">Lignipirellula cremea</name>
    <dbReference type="NCBI Taxonomy" id="2528010"/>
    <lineage>
        <taxon>Bacteria</taxon>
        <taxon>Pseudomonadati</taxon>
        <taxon>Planctomycetota</taxon>
        <taxon>Planctomycetia</taxon>
        <taxon>Pirellulales</taxon>
        <taxon>Pirellulaceae</taxon>
        <taxon>Lignipirellula</taxon>
    </lineage>
</organism>
<reference evidence="1 2" key="1">
    <citation type="submission" date="2019-02" db="EMBL/GenBank/DDBJ databases">
        <title>Deep-cultivation of Planctomycetes and their phenomic and genomic characterization uncovers novel biology.</title>
        <authorList>
            <person name="Wiegand S."/>
            <person name="Jogler M."/>
            <person name="Boedeker C."/>
            <person name="Pinto D."/>
            <person name="Vollmers J."/>
            <person name="Rivas-Marin E."/>
            <person name="Kohn T."/>
            <person name="Peeters S.H."/>
            <person name="Heuer A."/>
            <person name="Rast P."/>
            <person name="Oberbeckmann S."/>
            <person name="Bunk B."/>
            <person name="Jeske O."/>
            <person name="Meyerdierks A."/>
            <person name="Storesund J.E."/>
            <person name="Kallscheuer N."/>
            <person name="Luecker S."/>
            <person name="Lage O.M."/>
            <person name="Pohl T."/>
            <person name="Merkel B.J."/>
            <person name="Hornburger P."/>
            <person name="Mueller R.-W."/>
            <person name="Bruemmer F."/>
            <person name="Labrenz M."/>
            <person name="Spormann A.M."/>
            <person name="Op den Camp H."/>
            <person name="Overmann J."/>
            <person name="Amann R."/>
            <person name="Jetten M.S.M."/>
            <person name="Mascher T."/>
            <person name="Medema M.H."/>
            <person name="Devos D.P."/>
            <person name="Kaster A.-K."/>
            <person name="Ovreas L."/>
            <person name="Rohde M."/>
            <person name="Galperin M.Y."/>
            <person name="Jogler C."/>
        </authorList>
    </citation>
    <scope>NUCLEOTIDE SEQUENCE [LARGE SCALE GENOMIC DNA]</scope>
    <source>
        <strain evidence="1 2">Pla85_3_4</strain>
    </source>
</reference>
<protein>
    <submittedName>
        <fullName evidence="1">Uncharacterized protein</fullName>
    </submittedName>
</protein>
<dbReference type="KEGG" id="lcre:Pla8534_19130"/>
<dbReference type="AlphaFoldDB" id="A0A518DQK9"/>
<dbReference type="InterPro" id="IPR058915">
    <property type="entry name" value="AcrVA2-like"/>
</dbReference>